<keyword evidence="4" id="KW-0238">DNA-binding</keyword>
<sequence>MSGSESSTLILFTSDEDDRTKKTAGKTKQSSAIRKKVSKSKKRAVIESDSDSVDDVMHTALEENVKKEKSKSGSPIKKKIPESDEVTLEESNKAQAASASGTELLEFGKLRFACVSEFRGEKRVDIREYYEKDGQFLPGKKGISMTETQFKNLKKIIPKIEEKLNTV</sequence>
<evidence type="ECO:0000313" key="10">
    <source>
        <dbReference type="Proteomes" id="UP001201812"/>
    </source>
</evidence>
<dbReference type="Gene3D" id="2.30.31.10">
    <property type="entry name" value="Transcriptional Coactivator Pc4, Chain A"/>
    <property type="match status" value="1"/>
</dbReference>
<keyword evidence="10" id="KW-1185">Reference proteome</keyword>
<evidence type="ECO:0000256" key="7">
    <source>
        <dbReference type="SAM" id="MobiDB-lite"/>
    </source>
</evidence>
<dbReference type="InterPro" id="IPR045125">
    <property type="entry name" value="Sub1/Tcp4-like"/>
</dbReference>
<evidence type="ECO:0000313" key="9">
    <source>
        <dbReference type="EMBL" id="KAI1718973.1"/>
    </source>
</evidence>
<dbReference type="PANTHER" id="PTHR13215">
    <property type="entry name" value="RNA POLYMERASE II TRANSCRIPTIONAL COACTIVATOR"/>
    <property type="match status" value="1"/>
</dbReference>
<dbReference type="GO" id="GO:0003677">
    <property type="term" value="F:DNA binding"/>
    <property type="evidence" value="ECO:0007669"/>
    <property type="project" value="UniProtKB-KW"/>
</dbReference>
<dbReference type="SUPFAM" id="SSF54447">
    <property type="entry name" value="ssDNA-binding transcriptional regulator domain"/>
    <property type="match status" value="1"/>
</dbReference>
<evidence type="ECO:0000259" key="8">
    <source>
        <dbReference type="Pfam" id="PF02229"/>
    </source>
</evidence>
<feature type="domain" description="Transcriptional coactivator p15 (PC4) C-terminal" evidence="8">
    <location>
        <begin position="108"/>
        <end position="156"/>
    </location>
</feature>
<dbReference type="AlphaFoldDB" id="A0AAD4N888"/>
<evidence type="ECO:0000256" key="3">
    <source>
        <dbReference type="ARBA" id="ARBA00023015"/>
    </source>
</evidence>
<dbReference type="GO" id="GO:0005634">
    <property type="term" value="C:nucleus"/>
    <property type="evidence" value="ECO:0007669"/>
    <property type="project" value="UniProtKB-SubCell"/>
</dbReference>
<accession>A0AAD4N888</accession>
<comment type="subcellular location">
    <subcellularLocation>
        <location evidence="1">Nucleus</location>
    </subcellularLocation>
</comment>
<protein>
    <submittedName>
        <fullName evidence="9">Transcriptional coactivator p15 (PC4) domain-containing protein</fullName>
    </submittedName>
</protein>
<dbReference type="Proteomes" id="UP001201812">
    <property type="component" value="Unassembled WGS sequence"/>
</dbReference>
<gene>
    <name evidence="9" type="ORF">DdX_06089</name>
</gene>
<keyword evidence="5" id="KW-0804">Transcription</keyword>
<keyword evidence="6" id="KW-0539">Nucleus</keyword>
<keyword evidence="3" id="KW-0805">Transcription regulation</keyword>
<feature type="compositionally biased region" description="Polar residues" evidence="7">
    <location>
        <begin position="1"/>
        <end position="11"/>
    </location>
</feature>
<comment type="similarity">
    <text evidence="2">Belongs to the transcriptional coactivator PC4 family.</text>
</comment>
<dbReference type="InterPro" id="IPR009044">
    <property type="entry name" value="ssDNA-bd_transcriptional_reg"/>
</dbReference>
<evidence type="ECO:0000256" key="4">
    <source>
        <dbReference type="ARBA" id="ARBA00023125"/>
    </source>
</evidence>
<proteinExistence type="inferred from homology"/>
<dbReference type="InterPro" id="IPR003173">
    <property type="entry name" value="PC4_C"/>
</dbReference>
<evidence type="ECO:0000256" key="1">
    <source>
        <dbReference type="ARBA" id="ARBA00004123"/>
    </source>
</evidence>
<feature type="region of interest" description="Disordered" evidence="7">
    <location>
        <begin position="1"/>
        <end position="100"/>
    </location>
</feature>
<evidence type="ECO:0000256" key="6">
    <source>
        <dbReference type="ARBA" id="ARBA00023242"/>
    </source>
</evidence>
<feature type="compositionally biased region" description="Basic residues" evidence="7">
    <location>
        <begin position="33"/>
        <end position="43"/>
    </location>
</feature>
<organism evidence="9 10">
    <name type="scientific">Ditylenchus destructor</name>
    <dbReference type="NCBI Taxonomy" id="166010"/>
    <lineage>
        <taxon>Eukaryota</taxon>
        <taxon>Metazoa</taxon>
        <taxon>Ecdysozoa</taxon>
        <taxon>Nematoda</taxon>
        <taxon>Chromadorea</taxon>
        <taxon>Rhabditida</taxon>
        <taxon>Tylenchina</taxon>
        <taxon>Tylenchomorpha</taxon>
        <taxon>Sphaerularioidea</taxon>
        <taxon>Anguinidae</taxon>
        <taxon>Anguininae</taxon>
        <taxon>Ditylenchus</taxon>
    </lineage>
</organism>
<evidence type="ECO:0000256" key="2">
    <source>
        <dbReference type="ARBA" id="ARBA00009001"/>
    </source>
</evidence>
<evidence type="ECO:0000256" key="5">
    <source>
        <dbReference type="ARBA" id="ARBA00023163"/>
    </source>
</evidence>
<dbReference type="GO" id="GO:0060261">
    <property type="term" value="P:positive regulation of transcription initiation by RNA polymerase II"/>
    <property type="evidence" value="ECO:0007669"/>
    <property type="project" value="InterPro"/>
</dbReference>
<dbReference type="EMBL" id="JAKKPZ010000007">
    <property type="protein sequence ID" value="KAI1718973.1"/>
    <property type="molecule type" value="Genomic_DNA"/>
</dbReference>
<reference evidence="9" key="1">
    <citation type="submission" date="2022-01" db="EMBL/GenBank/DDBJ databases">
        <title>Genome Sequence Resource for Two Populations of Ditylenchus destructor, the Migratory Endoparasitic Phytonematode.</title>
        <authorList>
            <person name="Zhang H."/>
            <person name="Lin R."/>
            <person name="Xie B."/>
        </authorList>
    </citation>
    <scope>NUCLEOTIDE SEQUENCE</scope>
    <source>
        <strain evidence="9">BazhouSP</strain>
    </source>
</reference>
<name>A0AAD4N888_9BILA</name>
<dbReference type="GO" id="GO:0003713">
    <property type="term" value="F:transcription coactivator activity"/>
    <property type="evidence" value="ECO:0007669"/>
    <property type="project" value="InterPro"/>
</dbReference>
<feature type="compositionally biased region" description="Basic and acidic residues" evidence="7">
    <location>
        <begin position="55"/>
        <end position="71"/>
    </location>
</feature>
<comment type="caution">
    <text evidence="9">The sequence shown here is derived from an EMBL/GenBank/DDBJ whole genome shotgun (WGS) entry which is preliminary data.</text>
</comment>
<dbReference type="Pfam" id="PF02229">
    <property type="entry name" value="PC4"/>
    <property type="match status" value="1"/>
</dbReference>